<dbReference type="GO" id="GO:0045121">
    <property type="term" value="C:membrane raft"/>
    <property type="evidence" value="ECO:0007669"/>
    <property type="project" value="UniProtKB-SubCell"/>
</dbReference>
<evidence type="ECO:0000256" key="7">
    <source>
        <dbReference type="ARBA" id="ARBA00022553"/>
    </source>
</evidence>
<keyword evidence="14" id="KW-0902">Two-component regulatory system</keyword>
<dbReference type="PROSITE" id="PS50109">
    <property type="entry name" value="HIS_KIN"/>
    <property type="match status" value="1"/>
</dbReference>
<evidence type="ECO:0000256" key="1">
    <source>
        <dbReference type="ARBA" id="ARBA00000085"/>
    </source>
</evidence>
<dbReference type="SUPFAM" id="SSF47384">
    <property type="entry name" value="Homodimeric domain of signal transducing histidine kinase"/>
    <property type="match status" value="1"/>
</dbReference>
<gene>
    <name evidence="19" type="ORF">DSCO28_06140</name>
</gene>
<keyword evidence="6" id="KW-1003">Cell membrane</keyword>
<dbReference type="InterPro" id="IPR050736">
    <property type="entry name" value="Sensor_HK_Regulatory"/>
</dbReference>
<comment type="catalytic activity">
    <reaction evidence="1">
        <text>ATP + protein L-histidine = ADP + protein N-phospho-L-histidine.</text>
        <dbReference type="EC" id="2.7.13.3"/>
    </reaction>
</comment>
<evidence type="ECO:0000256" key="6">
    <source>
        <dbReference type="ARBA" id="ARBA00022475"/>
    </source>
</evidence>
<dbReference type="PRINTS" id="PR00344">
    <property type="entry name" value="BCTRLSENSOR"/>
</dbReference>
<dbReference type="Gene3D" id="1.10.287.130">
    <property type="match status" value="1"/>
</dbReference>
<keyword evidence="16" id="KW-0175">Coiled coil</keyword>
<evidence type="ECO:0000256" key="10">
    <source>
        <dbReference type="ARBA" id="ARBA00022741"/>
    </source>
</evidence>
<keyword evidence="12" id="KW-0067">ATP-binding</keyword>
<dbReference type="CDD" id="cd10322">
    <property type="entry name" value="SLC5sbd"/>
    <property type="match status" value="1"/>
</dbReference>
<evidence type="ECO:0000259" key="18">
    <source>
        <dbReference type="PROSITE" id="PS50109"/>
    </source>
</evidence>
<evidence type="ECO:0000256" key="13">
    <source>
        <dbReference type="ARBA" id="ARBA00022989"/>
    </source>
</evidence>
<dbReference type="Gene3D" id="1.20.1730.10">
    <property type="entry name" value="Sodium/glucose cotransporter"/>
    <property type="match status" value="1"/>
</dbReference>
<comment type="similarity">
    <text evidence="4">Belongs to the sodium:solute symporter (SSF) (TC 2.A.21) family.</text>
</comment>
<feature type="coiled-coil region" evidence="16">
    <location>
        <begin position="654"/>
        <end position="684"/>
    </location>
</feature>
<dbReference type="GO" id="GO:0022857">
    <property type="term" value="F:transmembrane transporter activity"/>
    <property type="evidence" value="ECO:0007669"/>
    <property type="project" value="InterPro"/>
</dbReference>
<evidence type="ECO:0000256" key="11">
    <source>
        <dbReference type="ARBA" id="ARBA00022777"/>
    </source>
</evidence>
<dbReference type="InterPro" id="IPR036097">
    <property type="entry name" value="HisK_dim/P_sf"/>
</dbReference>
<evidence type="ECO:0000256" key="14">
    <source>
        <dbReference type="ARBA" id="ARBA00023012"/>
    </source>
</evidence>
<evidence type="ECO:0000256" key="9">
    <source>
        <dbReference type="ARBA" id="ARBA00022692"/>
    </source>
</evidence>
<keyword evidence="10" id="KW-0547">Nucleotide-binding</keyword>
<feature type="transmembrane region" description="Helical" evidence="17">
    <location>
        <begin position="417"/>
        <end position="444"/>
    </location>
</feature>
<evidence type="ECO:0000256" key="15">
    <source>
        <dbReference type="ARBA" id="ARBA00023136"/>
    </source>
</evidence>
<evidence type="ECO:0000313" key="20">
    <source>
        <dbReference type="Proteomes" id="UP000425960"/>
    </source>
</evidence>
<dbReference type="AlphaFoldDB" id="A0A5K7ZCZ5"/>
<evidence type="ECO:0000256" key="5">
    <source>
        <dbReference type="ARBA" id="ARBA00012438"/>
    </source>
</evidence>
<reference evidence="19 20" key="1">
    <citation type="submission" date="2019-11" db="EMBL/GenBank/DDBJ databases">
        <title>Comparative genomics of hydrocarbon-degrading Desulfosarcina strains.</title>
        <authorList>
            <person name="Watanabe M."/>
            <person name="Kojima H."/>
            <person name="Fukui M."/>
        </authorList>
    </citation>
    <scope>NUCLEOTIDE SEQUENCE [LARGE SCALE GENOMIC DNA]</scope>
    <source>
        <strain evidence="19 20">28bB2T</strain>
    </source>
</reference>
<dbReference type="SMART" id="SM00387">
    <property type="entry name" value="HATPase_c"/>
    <property type="match status" value="1"/>
</dbReference>
<keyword evidence="8" id="KW-0808">Transferase</keyword>
<dbReference type="RefSeq" id="WP_231714049.1">
    <property type="nucleotide sequence ID" value="NZ_AP021876.1"/>
</dbReference>
<feature type="transmembrane region" description="Helical" evidence="17">
    <location>
        <begin position="196"/>
        <end position="223"/>
    </location>
</feature>
<evidence type="ECO:0000256" key="3">
    <source>
        <dbReference type="ARBA" id="ARBA00004314"/>
    </source>
</evidence>
<feature type="transmembrane region" description="Helical" evidence="17">
    <location>
        <begin position="116"/>
        <end position="134"/>
    </location>
</feature>
<dbReference type="Pfam" id="PF00512">
    <property type="entry name" value="HisKA"/>
    <property type="match status" value="1"/>
</dbReference>
<feature type="transmembrane region" description="Helical" evidence="17">
    <location>
        <begin position="338"/>
        <end position="370"/>
    </location>
</feature>
<comment type="subcellular location">
    <subcellularLocation>
        <location evidence="2">Cell membrane</location>
    </subcellularLocation>
    <subcellularLocation>
        <location evidence="3">Membrane raft</location>
        <topology evidence="3">Multi-pass membrane protein</topology>
    </subcellularLocation>
</comment>
<dbReference type="EC" id="2.7.13.3" evidence="5"/>
<feature type="transmembrane region" description="Helical" evidence="17">
    <location>
        <begin position="391"/>
        <end position="411"/>
    </location>
</feature>
<feature type="transmembrane region" description="Helical" evidence="17">
    <location>
        <begin position="68"/>
        <end position="87"/>
    </location>
</feature>
<dbReference type="SMART" id="SM00388">
    <property type="entry name" value="HisKA"/>
    <property type="match status" value="1"/>
</dbReference>
<feature type="transmembrane region" description="Helical" evidence="17">
    <location>
        <begin position="249"/>
        <end position="269"/>
    </location>
</feature>
<protein>
    <recommendedName>
        <fullName evidence="5">histidine kinase</fullName>
        <ecNumber evidence="5">2.7.13.3</ecNumber>
    </recommendedName>
</protein>
<evidence type="ECO:0000313" key="19">
    <source>
        <dbReference type="EMBL" id="BBO80048.1"/>
    </source>
</evidence>
<dbReference type="KEGG" id="dov:DSCO28_06140"/>
<evidence type="ECO:0000256" key="8">
    <source>
        <dbReference type="ARBA" id="ARBA00022679"/>
    </source>
</evidence>
<dbReference type="CDD" id="cd16922">
    <property type="entry name" value="HATPase_EvgS-ArcB-TorS-like"/>
    <property type="match status" value="1"/>
</dbReference>
<dbReference type="InterPro" id="IPR003594">
    <property type="entry name" value="HATPase_dom"/>
</dbReference>
<name>A0A5K7ZCZ5_9BACT</name>
<proteinExistence type="inferred from homology"/>
<dbReference type="FunFam" id="3.30.565.10:FF:000023">
    <property type="entry name" value="PAS domain-containing sensor histidine kinase"/>
    <property type="match status" value="1"/>
</dbReference>
<dbReference type="GO" id="GO:0005524">
    <property type="term" value="F:ATP binding"/>
    <property type="evidence" value="ECO:0007669"/>
    <property type="project" value="UniProtKB-KW"/>
</dbReference>
<feature type="transmembrane region" description="Helical" evidence="17">
    <location>
        <begin position="6"/>
        <end position="25"/>
    </location>
</feature>
<dbReference type="Pfam" id="PF02518">
    <property type="entry name" value="HATPase_c"/>
    <property type="match status" value="1"/>
</dbReference>
<dbReference type="PANTHER" id="PTHR43711">
    <property type="entry name" value="TWO-COMPONENT HISTIDINE KINASE"/>
    <property type="match status" value="1"/>
</dbReference>
<dbReference type="FunFam" id="1.10.287.130:FF:000001">
    <property type="entry name" value="Two-component sensor histidine kinase"/>
    <property type="match status" value="1"/>
</dbReference>
<dbReference type="SUPFAM" id="SSF55874">
    <property type="entry name" value="ATPase domain of HSP90 chaperone/DNA topoisomerase II/histidine kinase"/>
    <property type="match status" value="1"/>
</dbReference>
<keyword evidence="11" id="KW-0418">Kinase</keyword>
<dbReference type="InterPro" id="IPR003661">
    <property type="entry name" value="HisK_dim/P_dom"/>
</dbReference>
<dbReference type="InterPro" id="IPR001734">
    <property type="entry name" value="Na/solute_symporter"/>
</dbReference>
<dbReference type="InterPro" id="IPR005467">
    <property type="entry name" value="His_kinase_dom"/>
</dbReference>
<dbReference type="InterPro" id="IPR038377">
    <property type="entry name" value="Na/Glc_symporter_sf"/>
</dbReference>
<evidence type="ECO:0000256" key="17">
    <source>
        <dbReference type="SAM" id="Phobius"/>
    </source>
</evidence>
<accession>A0A5K7ZCZ5</accession>
<dbReference type="EMBL" id="AP021876">
    <property type="protein sequence ID" value="BBO80048.1"/>
    <property type="molecule type" value="Genomic_DNA"/>
</dbReference>
<sequence length="913" mass="101092">MLATETIIFVSLCYIAVLFGIAYYGDMRADAGRSIISNPYTYALSLAVYCTAWTFYGSVGRATSAGPSFLTIYLGPTLMTTLGWLVLKKIIRISKTHRITSIADFIGSRYGKSMTLGGLVTVIAVLGIVPYISLQLKAISTSFLLIHQYPSLKPYTHPVSISVWSDTTFYVALLLAIFATLFGTRNLEAAERHEGLVAAIAFESIVKLVAFLAVGIFITYFIFDGFRDIATRAMAFPELRLLMTLPENVGAFSSWLAHIFLSMMAIVFLPRQFQVMVVENVNETHLTKAIWMFPLYLLAINLFVLPVAFAGLLTFGALQHDPDMFVLALPMANGQLSLGLLVFIGGMSAATGMVILETVALSTMICNDLVMPALLHLPFLKLAQRKDLSSILLSIRRLSIVLVLLMGYAYFHFAGEYYTLVSIGLVSFAAVAQFAPAMLIGIFWKGGTKTGALLGLVAGFSVWAYTLFLPTLASAGLIPKDFLANGPYGIAMLKPFELFGLNVFDRITHAVFWSMLANIGCYLSGSLFSRPSAIEHTQATMFVDVYRYVGRVHDSSFWRGTAYLPDLVLMLERFLGRERTEASLDSYAMSHGIDREQALTRDPGLVNHIERMLAGAIGSAAARVMVASLVKEEPLGLEEVMDILDETRQTIIYSQELERTTAELRAANQRLQELDRMKDDFISTVSHELRTPLTAIQSLAEILRDYPETPPDRQHEFSGIIISETQRLTRLITQVLDFQKLESGRSRWQITRVDLKEVVEDAVSATGQLVADKKIDLRLHLPHASRPVDGDRDKLIQALINLISNAVKFCDPDQGRIDISLKYGDQQLTLAVTDNGIGIRESDQKQIFDKFQQVVDPSRGRPAGTGLGLAITRQIIEYHHGELNVKSEPGKGATFYFTLPLDRSPISSSPKRD</sequence>
<dbReference type="GO" id="GO:0000155">
    <property type="term" value="F:phosphorelay sensor kinase activity"/>
    <property type="evidence" value="ECO:0007669"/>
    <property type="project" value="InterPro"/>
</dbReference>
<organism evidence="19 20">
    <name type="scientific">Desulfosarcina ovata subsp. sediminis</name>
    <dbReference type="NCBI Taxonomy" id="885957"/>
    <lineage>
        <taxon>Bacteria</taxon>
        <taxon>Pseudomonadati</taxon>
        <taxon>Thermodesulfobacteriota</taxon>
        <taxon>Desulfobacteria</taxon>
        <taxon>Desulfobacterales</taxon>
        <taxon>Desulfosarcinaceae</taxon>
        <taxon>Desulfosarcina</taxon>
    </lineage>
</organism>
<keyword evidence="15 17" id="KW-0472">Membrane</keyword>
<keyword evidence="7" id="KW-0597">Phosphoprotein</keyword>
<dbReference type="InterPro" id="IPR004358">
    <property type="entry name" value="Sig_transdc_His_kin-like_C"/>
</dbReference>
<dbReference type="Proteomes" id="UP000425960">
    <property type="component" value="Chromosome"/>
</dbReference>
<dbReference type="InterPro" id="IPR036890">
    <property type="entry name" value="HATPase_C_sf"/>
</dbReference>
<feature type="transmembrane region" description="Helical" evidence="17">
    <location>
        <begin position="290"/>
        <end position="318"/>
    </location>
</feature>
<feature type="transmembrane region" description="Helical" evidence="17">
    <location>
        <begin position="167"/>
        <end position="184"/>
    </location>
</feature>
<dbReference type="Gene3D" id="3.30.565.10">
    <property type="entry name" value="Histidine kinase-like ATPase, C-terminal domain"/>
    <property type="match status" value="1"/>
</dbReference>
<evidence type="ECO:0000256" key="16">
    <source>
        <dbReference type="SAM" id="Coils"/>
    </source>
</evidence>
<keyword evidence="13 17" id="KW-1133">Transmembrane helix</keyword>
<evidence type="ECO:0000256" key="2">
    <source>
        <dbReference type="ARBA" id="ARBA00004236"/>
    </source>
</evidence>
<dbReference type="GO" id="GO:0005886">
    <property type="term" value="C:plasma membrane"/>
    <property type="evidence" value="ECO:0007669"/>
    <property type="project" value="UniProtKB-SubCell"/>
</dbReference>
<evidence type="ECO:0000256" key="4">
    <source>
        <dbReference type="ARBA" id="ARBA00006434"/>
    </source>
</evidence>
<dbReference type="PANTHER" id="PTHR43711:SF30">
    <property type="entry name" value="HISTIDINE KINASE"/>
    <property type="match status" value="1"/>
</dbReference>
<dbReference type="PROSITE" id="PS50283">
    <property type="entry name" value="NA_SOLUT_SYMP_3"/>
    <property type="match status" value="1"/>
</dbReference>
<feature type="transmembrane region" description="Helical" evidence="17">
    <location>
        <begin position="451"/>
        <end position="473"/>
    </location>
</feature>
<feature type="transmembrane region" description="Helical" evidence="17">
    <location>
        <begin position="37"/>
        <end position="56"/>
    </location>
</feature>
<dbReference type="CDD" id="cd00082">
    <property type="entry name" value="HisKA"/>
    <property type="match status" value="1"/>
</dbReference>
<evidence type="ECO:0000256" key="12">
    <source>
        <dbReference type="ARBA" id="ARBA00022840"/>
    </source>
</evidence>
<keyword evidence="9 17" id="KW-0812">Transmembrane</keyword>
<feature type="domain" description="Histidine kinase" evidence="18">
    <location>
        <begin position="684"/>
        <end position="903"/>
    </location>
</feature>